<keyword evidence="2" id="KW-1185">Reference proteome</keyword>
<reference evidence="1" key="1">
    <citation type="submission" date="2017-07" db="EMBL/GenBank/DDBJ databases">
        <title>Taro Niue Genome Assembly and Annotation.</title>
        <authorList>
            <person name="Atibalentja N."/>
            <person name="Keating K."/>
            <person name="Fields C.J."/>
        </authorList>
    </citation>
    <scope>NUCLEOTIDE SEQUENCE</scope>
    <source>
        <strain evidence="1">Niue_2</strain>
        <tissue evidence="1">Leaf</tissue>
    </source>
</reference>
<proteinExistence type="predicted"/>
<feature type="non-terminal residue" evidence="1">
    <location>
        <position position="63"/>
    </location>
</feature>
<gene>
    <name evidence="1" type="ORF">Taro_023836</name>
</gene>
<name>A0A843V9J9_COLES</name>
<accession>A0A843V9J9</accession>
<sequence>VSRCRQTASARSREADSDQVRYQFNGLGRGVPSQLVSEQKIFEWLIEEIGVVEEMIQRRAPSV</sequence>
<dbReference type="Proteomes" id="UP000652761">
    <property type="component" value="Unassembled WGS sequence"/>
</dbReference>
<comment type="caution">
    <text evidence="1">The sequence shown here is derived from an EMBL/GenBank/DDBJ whole genome shotgun (WGS) entry which is preliminary data.</text>
</comment>
<evidence type="ECO:0000313" key="1">
    <source>
        <dbReference type="EMBL" id="MQL91237.1"/>
    </source>
</evidence>
<organism evidence="1 2">
    <name type="scientific">Colocasia esculenta</name>
    <name type="common">Wild taro</name>
    <name type="synonym">Arum esculentum</name>
    <dbReference type="NCBI Taxonomy" id="4460"/>
    <lineage>
        <taxon>Eukaryota</taxon>
        <taxon>Viridiplantae</taxon>
        <taxon>Streptophyta</taxon>
        <taxon>Embryophyta</taxon>
        <taxon>Tracheophyta</taxon>
        <taxon>Spermatophyta</taxon>
        <taxon>Magnoliopsida</taxon>
        <taxon>Liliopsida</taxon>
        <taxon>Araceae</taxon>
        <taxon>Aroideae</taxon>
        <taxon>Colocasieae</taxon>
        <taxon>Colocasia</taxon>
    </lineage>
</organism>
<dbReference type="EMBL" id="NMUH01001317">
    <property type="protein sequence ID" value="MQL91237.1"/>
    <property type="molecule type" value="Genomic_DNA"/>
</dbReference>
<evidence type="ECO:0000313" key="2">
    <source>
        <dbReference type="Proteomes" id="UP000652761"/>
    </source>
</evidence>
<dbReference type="AlphaFoldDB" id="A0A843V9J9"/>
<protein>
    <submittedName>
        <fullName evidence="1">Uncharacterized protein</fullName>
    </submittedName>
</protein>